<gene>
    <name evidence="2" type="ORF">NDU88_008872</name>
</gene>
<evidence type="ECO:0000313" key="3">
    <source>
        <dbReference type="Proteomes" id="UP001066276"/>
    </source>
</evidence>
<sequence length="70" mass="8032">MRTARESNTEVVGHGQRRTRRERAKRGLWVRGRESYGEREQHGDCGSGAETQMARESNMETVGQGQRRTL</sequence>
<dbReference type="Proteomes" id="UP001066276">
    <property type="component" value="Chromosome 9"/>
</dbReference>
<feature type="compositionally biased region" description="Polar residues" evidence="1">
    <location>
        <begin position="59"/>
        <end position="70"/>
    </location>
</feature>
<dbReference type="EMBL" id="JANPWB010000013">
    <property type="protein sequence ID" value="KAJ1111550.1"/>
    <property type="molecule type" value="Genomic_DNA"/>
</dbReference>
<dbReference type="AlphaFoldDB" id="A0AAV7N9N5"/>
<organism evidence="2 3">
    <name type="scientific">Pleurodeles waltl</name>
    <name type="common">Iberian ribbed newt</name>
    <dbReference type="NCBI Taxonomy" id="8319"/>
    <lineage>
        <taxon>Eukaryota</taxon>
        <taxon>Metazoa</taxon>
        <taxon>Chordata</taxon>
        <taxon>Craniata</taxon>
        <taxon>Vertebrata</taxon>
        <taxon>Euteleostomi</taxon>
        <taxon>Amphibia</taxon>
        <taxon>Batrachia</taxon>
        <taxon>Caudata</taxon>
        <taxon>Salamandroidea</taxon>
        <taxon>Salamandridae</taxon>
        <taxon>Pleurodelinae</taxon>
        <taxon>Pleurodeles</taxon>
    </lineage>
</organism>
<protein>
    <submittedName>
        <fullName evidence="2">Uncharacterized protein</fullName>
    </submittedName>
</protein>
<proteinExistence type="predicted"/>
<feature type="compositionally biased region" description="Basic and acidic residues" evidence="1">
    <location>
        <begin position="31"/>
        <end position="43"/>
    </location>
</feature>
<keyword evidence="3" id="KW-1185">Reference proteome</keyword>
<evidence type="ECO:0000256" key="1">
    <source>
        <dbReference type="SAM" id="MobiDB-lite"/>
    </source>
</evidence>
<feature type="compositionally biased region" description="Basic residues" evidence="1">
    <location>
        <begin position="15"/>
        <end position="28"/>
    </location>
</feature>
<name>A0AAV7N9N5_PLEWA</name>
<reference evidence="2" key="1">
    <citation type="journal article" date="2022" name="bioRxiv">
        <title>Sequencing and chromosome-scale assembly of the giantPleurodeles waltlgenome.</title>
        <authorList>
            <person name="Brown T."/>
            <person name="Elewa A."/>
            <person name="Iarovenko S."/>
            <person name="Subramanian E."/>
            <person name="Araus A.J."/>
            <person name="Petzold A."/>
            <person name="Susuki M."/>
            <person name="Suzuki K.-i.T."/>
            <person name="Hayashi T."/>
            <person name="Toyoda A."/>
            <person name="Oliveira C."/>
            <person name="Osipova E."/>
            <person name="Leigh N.D."/>
            <person name="Simon A."/>
            <person name="Yun M.H."/>
        </authorList>
    </citation>
    <scope>NUCLEOTIDE SEQUENCE</scope>
    <source>
        <strain evidence="2">20211129_DDA</strain>
        <tissue evidence="2">Liver</tissue>
    </source>
</reference>
<feature type="region of interest" description="Disordered" evidence="1">
    <location>
        <begin position="1"/>
        <end position="70"/>
    </location>
</feature>
<accession>A0AAV7N9N5</accession>
<comment type="caution">
    <text evidence="2">The sequence shown here is derived from an EMBL/GenBank/DDBJ whole genome shotgun (WGS) entry which is preliminary data.</text>
</comment>
<evidence type="ECO:0000313" key="2">
    <source>
        <dbReference type="EMBL" id="KAJ1111550.1"/>
    </source>
</evidence>